<feature type="chain" id="PRO_5044619445" evidence="1">
    <location>
        <begin position="18"/>
        <end position="214"/>
    </location>
</feature>
<dbReference type="EMBL" id="PCGW01000037">
    <property type="protein sequence ID" value="PHO19545.1"/>
    <property type="molecule type" value="Genomic_DNA"/>
</dbReference>
<evidence type="ECO:0000313" key="6">
    <source>
        <dbReference type="Proteomes" id="UP000226080"/>
    </source>
</evidence>
<dbReference type="KEGG" id="aact:ACT75_04610"/>
<name>A0A5D0EHG0_AGGAC</name>
<evidence type="ECO:0000313" key="5">
    <source>
        <dbReference type="Proteomes" id="UP000072236"/>
    </source>
</evidence>
<organism evidence="4 7">
    <name type="scientific">Aggregatibacter actinomycetemcomitans</name>
    <name type="common">Actinobacillus actinomycetemcomitans</name>
    <name type="synonym">Haemophilus actinomycetemcomitans</name>
    <dbReference type="NCBI Taxonomy" id="714"/>
    <lineage>
        <taxon>Bacteria</taxon>
        <taxon>Pseudomonadati</taxon>
        <taxon>Pseudomonadota</taxon>
        <taxon>Gammaproteobacteria</taxon>
        <taxon>Pasteurellales</taxon>
        <taxon>Pasteurellaceae</taxon>
        <taxon>Aggregatibacter</taxon>
    </lineage>
</organism>
<accession>A0A5D0EHG0</accession>
<evidence type="ECO:0000313" key="3">
    <source>
        <dbReference type="EMBL" id="PHO19545.1"/>
    </source>
</evidence>
<dbReference type="AlphaFoldDB" id="A0A5D0EHG0"/>
<keyword evidence="6" id="KW-1185">Reference proteome</keyword>
<dbReference type="OrthoDB" id="5674708at2"/>
<gene>
    <name evidence="2" type="ORF">ACT75_04610</name>
    <name evidence="3" type="ORF">CQR80_11755</name>
    <name evidence="4" type="ORF">FXB79_10955</name>
</gene>
<evidence type="ECO:0000256" key="1">
    <source>
        <dbReference type="SAM" id="SignalP"/>
    </source>
</evidence>
<dbReference type="Proteomes" id="UP000226080">
    <property type="component" value="Unassembled WGS sequence"/>
</dbReference>
<dbReference type="EMBL" id="VSED01000047">
    <property type="protein sequence ID" value="TYA38031.1"/>
    <property type="molecule type" value="Genomic_DNA"/>
</dbReference>
<reference evidence="4 7" key="3">
    <citation type="submission" date="2019-08" db="EMBL/GenBank/DDBJ databases">
        <title>Whole genome sequencing of Aggregatibacter actinomycetemcomitans cultured from blood stream infections in Denmark reveals a novel phylogenetic lineage expressing serotype a membrane O polysaccharide.</title>
        <authorList>
            <person name="Nedergaard S."/>
            <person name="Kobel C.M."/>
            <person name="Nielsen M.B."/>
            <person name="Moeller R.T."/>
            <person name="Jensen A.B."/>
            <person name="Noerskov-Lauritsen N."/>
        </authorList>
    </citation>
    <scope>NUCLEOTIDE SEQUENCE [LARGE SCALE GENOMIC DNA]</scope>
    <source>
        <strain evidence="4 7">PN_563</strain>
    </source>
</reference>
<evidence type="ECO:0000313" key="4">
    <source>
        <dbReference type="EMBL" id="TYA38031.1"/>
    </source>
</evidence>
<protein>
    <submittedName>
        <fullName evidence="4">Uncharacterized protein</fullName>
    </submittedName>
</protein>
<reference evidence="2 5" key="1">
    <citation type="submission" date="2015-10" db="EMBL/GenBank/DDBJ databases">
        <title>Tn-seq of a polymicrobial infection.</title>
        <authorList>
            <person name="Stacy A."/>
            <person name="Rumbaugh K.P."/>
            <person name="Whiteley M."/>
        </authorList>
    </citation>
    <scope>NUCLEOTIDE SEQUENCE [LARGE SCALE GENOMIC DNA]</scope>
    <source>
        <strain evidence="2 5">624</strain>
    </source>
</reference>
<dbReference type="SMR" id="A0A5D0EHG0"/>
<dbReference type="Proteomes" id="UP000072236">
    <property type="component" value="Chromosome"/>
</dbReference>
<dbReference type="EMBL" id="CP012959">
    <property type="protein sequence ID" value="AMQ93852.1"/>
    <property type="molecule type" value="Genomic_DNA"/>
</dbReference>
<evidence type="ECO:0000313" key="2">
    <source>
        <dbReference type="EMBL" id="AMQ93852.1"/>
    </source>
</evidence>
<proteinExistence type="predicted"/>
<dbReference type="Proteomes" id="UP000323012">
    <property type="component" value="Unassembled WGS sequence"/>
</dbReference>
<feature type="signal peptide" evidence="1">
    <location>
        <begin position="1"/>
        <end position="17"/>
    </location>
</feature>
<reference evidence="3 6" key="2">
    <citation type="submission" date="2017-10" db="EMBL/GenBank/DDBJ databases">
        <title>Draft genome sequences of Aggregatibacter actinomycetemcomitans strains 310a and 310b.</title>
        <authorList>
            <person name="May A.C."/>
            <person name="Ohta H."/>
            <person name="Maeda H."/>
            <person name="Kokeguchi S."/>
            <person name="Cugini C."/>
        </authorList>
    </citation>
    <scope>NUCLEOTIDE SEQUENCE [LARGE SCALE GENOMIC DNA]</scope>
    <source>
        <strain evidence="3 6">310b</strain>
    </source>
</reference>
<dbReference type="RefSeq" id="WP_005538790.1">
    <property type="nucleotide sequence ID" value="NZ_CP012959.1"/>
</dbReference>
<evidence type="ECO:0000313" key="7">
    <source>
        <dbReference type="Proteomes" id="UP000323012"/>
    </source>
</evidence>
<sequence length="214" mass="25073">MKRLMVFFLLFLSTAIASDNKKILFENKIYRLSLISSNNCERLNIFNKKYKKNIPILDRLSFLDYGFSLSVNCNSSGFISWDKSFDNNYNDNFLVLNYDLIGYVDIPGEKPKRHVEYYCSVLDLATGDILTKENSNDGFCKMDTLSLPGEVIINKNKVLLYNQPNKISNKYLIKGDKIKVFYRYVNDKDEWHFINYKGKKEINMWIKADSVDIK</sequence>
<keyword evidence="1" id="KW-0732">Signal</keyword>